<accession>A0A4U9H9C2</accession>
<proteinExistence type="predicted"/>
<dbReference type="AlphaFoldDB" id="A0A4U9H9C2"/>
<organism evidence="1 2">
    <name type="scientific">Serratia rubidaea</name>
    <name type="common">Serratia marinorubra</name>
    <dbReference type="NCBI Taxonomy" id="61652"/>
    <lineage>
        <taxon>Bacteria</taxon>
        <taxon>Pseudomonadati</taxon>
        <taxon>Pseudomonadota</taxon>
        <taxon>Gammaproteobacteria</taxon>
        <taxon>Enterobacterales</taxon>
        <taxon>Yersiniaceae</taxon>
        <taxon>Serratia</taxon>
    </lineage>
</organism>
<dbReference type="Pfam" id="PF05845">
    <property type="entry name" value="PhnH"/>
    <property type="match status" value="1"/>
</dbReference>
<dbReference type="GO" id="GO:0016829">
    <property type="term" value="F:lyase activity"/>
    <property type="evidence" value="ECO:0007669"/>
    <property type="project" value="UniProtKB-KW"/>
</dbReference>
<keyword evidence="1" id="KW-0456">Lyase</keyword>
<evidence type="ECO:0000313" key="2">
    <source>
        <dbReference type="Proteomes" id="UP000307968"/>
    </source>
</evidence>
<dbReference type="Gene3D" id="3.40.50.11310">
    <property type="entry name" value="Bacterial phosphonate metabolism protein PhnH"/>
    <property type="match status" value="1"/>
</dbReference>
<sequence>MSLLNGFASPVAQAQQTFRLILKALSEPASRCG</sequence>
<evidence type="ECO:0000313" key="1">
    <source>
        <dbReference type="EMBL" id="VTP60074.1"/>
    </source>
</evidence>
<dbReference type="GO" id="GO:0019634">
    <property type="term" value="P:organic phosphonate metabolic process"/>
    <property type="evidence" value="ECO:0007669"/>
    <property type="project" value="InterPro"/>
</dbReference>
<protein>
    <submittedName>
        <fullName evidence="1">Carbon-phosphorus lyase complex subunit</fullName>
    </submittedName>
</protein>
<dbReference type="Proteomes" id="UP000307968">
    <property type="component" value="Chromosome"/>
</dbReference>
<dbReference type="EMBL" id="LR590463">
    <property type="protein sequence ID" value="VTP60074.1"/>
    <property type="molecule type" value="Genomic_DNA"/>
</dbReference>
<gene>
    <name evidence="1" type="ORF">NCTC12971_00534</name>
</gene>
<dbReference type="InterPro" id="IPR008772">
    <property type="entry name" value="Phosphonate_metab_PhnH"/>
</dbReference>
<dbReference type="InterPro" id="IPR038058">
    <property type="entry name" value="PhnH-like_sp"/>
</dbReference>
<reference evidence="1 2" key="1">
    <citation type="submission" date="2019-05" db="EMBL/GenBank/DDBJ databases">
        <authorList>
            <consortium name="Pathogen Informatics"/>
        </authorList>
    </citation>
    <scope>NUCLEOTIDE SEQUENCE [LARGE SCALE GENOMIC DNA]</scope>
    <source>
        <strain evidence="1 2">NCTC12971</strain>
    </source>
</reference>
<name>A0A4U9H9C2_SERRU</name>